<keyword evidence="6" id="KW-1185">Reference proteome</keyword>
<reference evidence="6" key="1">
    <citation type="journal article" date="2021" name="Syst. Appl. Microbiol.">
        <title>Roseomonas hellenica sp. nov., isolated from roots of wild-growing Alkanna tinctoria.</title>
        <authorList>
            <person name="Rat A."/>
            <person name="Naranjo H.D."/>
            <person name="Lebbe L."/>
            <person name="Cnockaert M."/>
            <person name="Krigas N."/>
            <person name="Grigoriadou K."/>
            <person name="Maloupa E."/>
            <person name="Willems A."/>
        </authorList>
    </citation>
    <scope>NUCLEOTIDE SEQUENCE [LARGE SCALE GENOMIC DNA]</scope>
    <source>
        <strain evidence="6">LMG 31523</strain>
    </source>
</reference>
<evidence type="ECO:0000256" key="3">
    <source>
        <dbReference type="SAM" id="Phobius"/>
    </source>
</evidence>
<evidence type="ECO:0000313" key="6">
    <source>
        <dbReference type="Proteomes" id="UP001196870"/>
    </source>
</evidence>
<feature type="coiled-coil region" evidence="1">
    <location>
        <begin position="55"/>
        <end position="99"/>
    </location>
</feature>
<name>A0ABS5EZL8_9PROT</name>
<gene>
    <name evidence="5" type="ORF">GXW71_15400</name>
</gene>
<proteinExistence type="predicted"/>
<feature type="transmembrane region" description="Helical" evidence="3">
    <location>
        <begin position="6"/>
        <end position="26"/>
    </location>
</feature>
<comment type="caution">
    <text evidence="5">The sequence shown here is derived from an EMBL/GenBank/DDBJ whole genome shotgun (WGS) entry which is preliminary data.</text>
</comment>
<organism evidence="5 6">
    <name type="scientific">Plastoroseomonas hellenica</name>
    <dbReference type="NCBI Taxonomy" id="2687306"/>
    <lineage>
        <taxon>Bacteria</taxon>
        <taxon>Pseudomonadati</taxon>
        <taxon>Pseudomonadota</taxon>
        <taxon>Alphaproteobacteria</taxon>
        <taxon>Acetobacterales</taxon>
        <taxon>Acetobacteraceae</taxon>
        <taxon>Plastoroseomonas</taxon>
    </lineage>
</organism>
<dbReference type="EMBL" id="JAAGBB010000017">
    <property type="protein sequence ID" value="MBR0665743.1"/>
    <property type="molecule type" value="Genomic_DNA"/>
</dbReference>
<dbReference type="RefSeq" id="WP_211853412.1">
    <property type="nucleotide sequence ID" value="NZ_JAAGBB010000017.1"/>
</dbReference>
<evidence type="ECO:0000256" key="1">
    <source>
        <dbReference type="SAM" id="Coils"/>
    </source>
</evidence>
<keyword evidence="3" id="KW-0812">Transmembrane</keyword>
<feature type="compositionally biased region" description="Low complexity" evidence="2">
    <location>
        <begin position="111"/>
        <end position="128"/>
    </location>
</feature>
<evidence type="ECO:0000259" key="4">
    <source>
        <dbReference type="Pfam" id="PF20072"/>
    </source>
</evidence>
<feature type="domain" description="DUF6468" evidence="4">
    <location>
        <begin position="33"/>
        <end position="108"/>
    </location>
</feature>
<dbReference type="Proteomes" id="UP001196870">
    <property type="component" value="Unassembled WGS sequence"/>
</dbReference>
<dbReference type="Pfam" id="PF20072">
    <property type="entry name" value="DUF6468"/>
    <property type="match status" value="1"/>
</dbReference>
<sequence length="143" mass="15604">MSAFEWGLQLVLLLLLGAAIPFVIRLERGLSALRRDRGALDGSAQGLAEAASAADATLRRLRATAEEEIRQLDERAGAAERLRDDLRYLTERAESLADRLDVLVRTARPLAAEATPAAPATEDTAAPRSQAERDLMRALRMAR</sequence>
<feature type="region of interest" description="Disordered" evidence="2">
    <location>
        <begin position="111"/>
        <end position="134"/>
    </location>
</feature>
<protein>
    <recommendedName>
        <fullName evidence="4">DUF6468 domain-containing protein</fullName>
    </recommendedName>
</protein>
<keyword evidence="3" id="KW-0472">Membrane</keyword>
<accession>A0ABS5EZL8</accession>
<dbReference type="InterPro" id="IPR045531">
    <property type="entry name" value="DUF6468"/>
</dbReference>
<evidence type="ECO:0000256" key="2">
    <source>
        <dbReference type="SAM" id="MobiDB-lite"/>
    </source>
</evidence>
<evidence type="ECO:0000313" key="5">
    <source>
        <dbReference type="EMBL" id="MBR0665743.1"/>
    </source>
</evidence>
<keyword evidence="3" id="KW-1133">Transmembrane helix</keyword>
<keyword evidence="1" id="KW-0175">Coiled coil</keyword>